<gene>
    <name evidence="1" type="ORF">IHE45_14G130700</name>
</gene>
<keyword evidence="2" id="KW-1185">Reference proteome</keyword>
<sequence length="329" mass="34713">MESKGEGRRRDEAAMAVAQQQQRMIVPKPEPTEMVAGLPVLRRPTGARTKDRHTKVEGRGRRIRMPAACAARIFQLTRELGHKSDGETIRWLLQHAEPAIIAATGTGTVPAIATTVGGTLQIPTQSQTTPVTASSTTSAEEAEEAAKKRRRTKLQPTRAAGSSAATGYYQSVPVHDPMLGGAGAVSISTGLAPIGTAQGLVPMWALGGAGTGAGRVIPPTAVWMVPPSATTIAGPSGQQAQIWAFPSTTQIINLAPARPATAVFPGLNIAAGAVEHQVTTPSEGKPELQLMHRREAETEAAVAREENKNDDEDEEQQQQQQQPLSSADD</sequence>
<evidence type="ECO:0000313" key="1">
    <source>
        <dbReference type="EMBL" id="KAH7664615.1"/>
    </source>
</evidence>
<organism evidence="1 2">
    <name type="scientific">Dioscorea alata</name>
    <name type="common">Purple yam</name>
    <dbReference type="NCBI Taxonomy" id="55571"/>
    <lineage>
        <taxon>Eukaryota</taxon>
        <taxon>Viridiplantae</taxon>
        <taxon>Streptophyta</taxon>
        <taxon>Embryophyta</taxon>
        <taxon>Tracheophyta</taxon>
        <taxon>Spermatophyta</taxon>
        <taxon>Magnoliopsida</taxon>
        <taxon>Liliopsida</taxon>
        <taxon>Dioscoreales</taxon>
        <taxon>Dioscoreaceae</taxon>
        <taxon>Dioscorea</taxon>
    </lineage>
</organism>
<comment type="caution">
    <text evidence="1">The sequence shown here is derived from an EMBL/GenBank/DDBJ whole genome shotgun (WGS) entry which is preliminary data.</text>
</comment>
<accession>A0ACB7UV88</accession>
<dbReference type="Proteomes" id="UP000827976">
    <property type="component" value="Chromosome 14"/>
</dbReference>
<name>A0ACB7UV88_DIOAL</name>
<proteinExistence type="predicted"/>
<evidence type="ECO:0000313" key="2">
    <source>
        <dbReference type="Proteomes" id="UP000827976"/>
    </source>
</evidence>
<dbReference type="EMBL" id="CM037024">
    <property type="protein sequence ID" value="KAH7664615.1"/>
    <property type="molecule type" value="Genomic_DNA"/>
</dbReference>
<reference evidence="2" key="1">
    <citation type="journal article" date="2022" name="Nat. Commun.">
        <title>Chromosome evolution and the genetic basis of agronomically important traits in greater yam.</title>
        <authorList>
            <person name="Bredeson J.V."/>
            <person name="Lyons J.B."/>
            <person name="Oniyinde I.O."/>
            <person name="Okereke N.R."/>
            <person name="Kolade O."/>
            <person name="Nnabue I."/>
            <person name="Nwadili C.O."/>
            <person name="Hribova E."/>
            <person name="Parker M."/>
            <person name="Nwogha J."/>
            <person name="Shu S."/>
            <person name="Carlson J."/>
            <person name="Kariba R."/>
            <person name="Muthemba S."/>
            <person name="Knop K."/>
            <person name="Barton G.J."/>
            <person name="Sherwood A.V."/>
            <person name="Lopez-Montes A."/>
            <person name="Asiedu R."/>
            <person name="Jamnadass R."/>
            <person name="Muchugi A."/>
            <person name="Goodstein D."/>
            <person name="Egesi C.N."/>
            <person name="Featherston J."/>
            <person name="Asfaw A."/>
            <person name="Simpson G.G."/>
            <person name="Dolezel J."/>
            <person name="Hendre P.S."/>
            <person name="Van Deynze A."/>
            <person name="Kumar P.L."/>
            <person name="Obidiegwu J.E."/>
            <person name="Bhattacharjee R."/>
            <person name="Rokhsar D.S."/>
        </authorList>
    </citation>
    <scope>NUCLEOTIDE SEQUENCE [LARGE SCALE GENOMIC DNA]</scope>
    <source>
        <strain evidence="2">cv. TDa95/00328</strain>
    </source>
</reference>
<protein>
    <submittedName>
        <fullName evidence="1">Transcription factor TCP protein</fullName>
    </submittedName>
</protein>